<sequence>MGEAAITVEVDESQLTSKGVDGPLELCLTSFLVHPEGQPAFLGGLFNHHMGETFNRLEVVDVSAIVSPIHGTSHL</sequence>
<proteinExistence type="predicted"/>
<organism evidence="1 2">
    <name type="scientific">Micromonospora zhanjiangensis</name>
    <dbReference type="NCBI Taxonomy" id="1522057"/>
    <lineage>
        <taxon>Bacteria</taxon>
        <taxon>Bacillati</taxon>
        <taxon>Actinomycetota</taxon>
        <taxon>Actinomycetes</taxon>
        <taxon>Micromonosporales</taxon>
        <taxon>Micromonosporaceae</taxon>
        <taxon>Micromonospora</taxon>
    </lineage>
</organism>
<dbReference type="EMBL" id="JBHSBN010000008">
    <property type="protein sequence ID" value="MFC4107235.1"/>
    <property type="molecule type" value="Genomic_DNA"/>
</dbReference>
<dbReference type="Proteomes" id="UP001595868">
    <property type="component" value="Unassembled WGS sequence"/>
</dbReference>
<evidence type="ECO:0000313" key="2">
    <source>
        <dbReference type="Proteomes" id="UP001595868"/>
    </source>
</evidence>
<accession>A0ABV8KM92</accession>
<evidence type="ECO:0000313" key="1">
    <source>
        <dbReference type="EMBL" id="MFC4107235.1"/>
    </source>
</evidence>
<name>A0ABV8KM92_9ACTN</name>
<keyword evidence="2" id="KW-1185">Reference proteome</keyword>
<comment type="caution">
    <text evidence="1">The sequence shown here is derived from an EMBL/GenBank/DDBJ whole genome shotgun (WGS) entry which is preliminary data.</text>
</comment>
<gene>
    <name evidence="1" type="ORF">ACFOX0_15035</name>
</gene>
<dbReference type="RefSeq" id="WP_377545894.1">
    <property type="nucleotide sequence ID" value="NZ_JBHSBN010000008.1"/>
</dbReference>
<evidence type="ECO:0008006" key="3">
    <source>
        <dbReference type="Google" id="ProtNLM"/>
    </source>
</evidence>
<protein>
    <recommendedName>
        <fullName evidence="3">YceI-like domain-containing protein</fullName>
    </recommendedName>
</protein>
<reference evidence="2" key="1">
    <citation type="journal article" date="2019" name="Int. J. Syst. Evol. Microbiol.">
        <title>The Global Catalogue of Microorganisms (GCM) 10K type strain sequencing project: providing services to taxonomists for standard genome sequencing and annotation.</title>
        <authorList>
            <consortium name="The Broad Institute Genomics Platform"/>
            <consortium name="The Broad Institute Genome Sequencing Center for Infectious Disease"/>
            <person name="Wu L."/>
            <person name="Ma J."/>
        </authorList>
    </citation>
    <scope>NUCLEOTIDE SEQUENCE [LARGE SCALE GENOMIC DNA]</scope>
    <source>
        <strain evidence="2">2902at01</strain>
    </source>
</reference>